<evidence type="ECO:0000313" key="1">
    <source>
        <dbReference type="EMBL" id="DAD95606.1"/>
    </source>
</evidence>
<protein>
    <submittedName>
        <fullName evidence="1">Tail assembly chaperone</fullName>
    </submittedName>
</protein>
<organism evidence="1">
    <name type="scientific">Siphoviridae sp. ctQU013</name>
    <dbReference type="NCBI Taxonomy" id="2826329"/>
    <lineage>
        <taxon>Viruses</taxon>
        <taxon>Duplodnaviria</taxon>
        <taxon>Heunggongvirae</taxon>
        <taxon>Uroviricota</taxon>
        <taxon>Caudoviricetes</taxon>
    </lineage>
</organism>
<dbReference type="EMBL" id="BK015198">
    <property type="protein sequence ID" value="DAD95606.1"/>
    <property type="molecule type" value="Genomic_DNA"/>
</dbReference>
<sequence>MGAAEFKLTAPIKRGEDTIEVLELREPTAKDIKVLGFPITGEKRVDAAVVYDYIERLAAIPPSTVDQISASDFIGLMALVLGFFGGAPE</sequence>
<reference evidence="1" key="1">
    <citation type="journal article" date="2021" name="Proc. Natl. Acad. Sci. U.S.A.">
        <title>A Catalog of Tens of Thousands of Viruses from Human Metagenomes Reveals Hidden Associations with Chronic Diseases.</title>
        <authorList>
            <person name="Tisza M.J."/>
            <person name="Buck C.B."/>
        </authorList>
    </citation>
    <scope>NUCLEOTIDE SEQUENCE</scope>
    <source>
        <strain evidence="1">CtQU013</strain>
    </source>
</reference>
<accession>A0A8S5NLJ5</accession>
<name>A0A8S5NLJ5_9CAUD</name>
<dbReference type="Pfam" id="PF10109">
    <property type="entry name" value="Phage_TAC_7"/>
    <property type="match status" value="1"/>
</dbReference>
<dbReference type="InterPro" id="IPR019289">
    <property type="entry name" value="Phage_tail_E/E"/>
</dbReference>
<proteinExistence type="predicted"/>